<dbReference type="SUPFAM" id="SSF53697">
    <property type="entry name" value="SIS domain"/>
    <property type="match status" value="1"/>
</dbReference>
<keyword evidence="7" id="KW-0413">Isomerase</keyword>
<dbReference type="UniPathway" id="UPA00109">
    <property type="reaction ID" value="UER00181"/>
</dbReference>
<dbReference type="AlphaFoldDB" id="A0A6J7DKS5"/>
<dbReference type="GO" id="GO:0005829">
    <property type="term" value="C:cytosol"/>
    <property type="evidence" value="ECO:0007669"/>
    <property type="project" value="TreeGrafter"/>
</dbReference>
<dbReference type="InterPro" id="IPR023096">
    <property type="entry name" value="G6P_Isomerase_C"/>
</dbReference>
<dbReference type="Pfam" id="PF00342">
    <property type="entry name" value="PGI"/>
    <property type="match status" value="1"/>
</dbReference>
<dbReference type="GO" id="GO:0051156">
    <property type="term" value="P:glucose 6-phosphate metabolic process"/>
    <property type="evidence" value="ECO:0007669"/>
    <property type="project" value="TreeGrafter"/>
</dbReference>
<dbReference type="PROSITE" id="PS00174">
    <property type="entry name" value="P_GLUCOSE_ISOMERASE_2"/>
    <property type="match status" value="1"/>
</dbReference>
<dbReference type="PROSITE" id="PS00765">
    <property type="entry name" value="P_GLUCOSE_ISOMERASE_1"/>
    <property type="match status" value="1"/>
</dbReference>
<dbReference type="GO" id="GO:0097367">
    <property type="term" value="F:carbohydrate derivative binding"/>
    <property type="evidence" value="ECO:0007669"/>
    <property type="project" value="InterPro"/>
</dbReference>
<keyword evidence="4" id="KW-0312">Gluconeogenesis</keyword>
<dbReference type="CDD" id="cd05016">
    <property type="entry name" value="SIS_PGI_2"/>
    <property type="match status" value="1"/>
</dbReference>
<dbReference type="InterPro" id="IPR035476">
    <property type="entry name" value="SIS_PGI_1"/>
</dbReference>
<dbReference type="InterPro" id="IPR001672">
    <property type="entry name" value="G6P_Isomerase"/>
</dbReference>
<dbReference type="PANTHER" id="PTHR11469:SF1">
    <property type="entry name" value="GLUCOSE-6-PHOSPHATE ISOMERASE"/>
    <property type="match status" value="1"/>
</dbReference>
<accession>A0A6J7DKS5</accession>
<dbReference type="GO" id="GO:0006096">
    <property type="term" value="P:glycolytic process"/>
    <property type="evidence" value="ECO:0007669"/>
    <property type="project" value="UniProtKB-UniPathway"/>
</dbReference>
<dbReference type="InterPro" id="IPR046348">
    <property type="entry name" value="SIS_dom_sf"/>
</dbReference>
<dbReference type="GO" id="GO:0006094">
    <property type="term" value="P:gluconeogenesis"/>
    <property type="evidence" value="ECO:0007669"/>
    <property type="project" value="UniProtKB-KW"/>
</dbReference>
<evidence type="ECO:0000256" key="1">
    <source>
        <dbReference type="ARBA" id="ARBA00004926"/>
    </source>
</evidence>
<gene>
    <name evidence="9" type="ORF">UFOPK3423_00632</name>
</gene>
<reference evidence="9" key="1">
    <citation type="submission" date="2020-05" db="EMBL/GenBank/DDBJ databases">
        <authorList>
            <person name="Chiriac C."/>
            <person name="Salcher M."/>
            <person name="Ghai R."/>
            <person name="Kavagutti S V."/>
        </authorList>
    </citation>
    <scope>NUCLEOTIDE SEQUENCE</scope>
</reference>
<evidence type="ECO:0000256" key="6">
    <source>
        <dbReference type="ARBA" id="ARBA00023152"/>
    </source>
</evidence>
<comment type="pathway">
    <text evidence="1">Carbohydrate degradation; glycolysis; D-glyceraldehyde 3-phosphate and glycerone phosphate from D-glucose: step 2/4.</text>
</comment>
<protein>
    <recommendedName>
        <fullName evidence="3">glucose-6-phosphate isomerase</fullName>
        <ecNumber evidence="3">5.3.1.9</ecNumber>
    </recommendedName>
</protein>
<evidence type="ECO:0000256" key="2">
    <source>
        <dbReference type="ARBA" id="ARBA00006604"/>
    </source>
</evidence>
<dbReference type="FunFam" id="3.40.50.10490:FF:000018">
    <property type="entry name" value="Glucose-6-phosphate isomerase"/>
    <property type="match status" value="1"/>
</dbReference>
<dbReference type="InterPro" id="IPR018189">
    <property type="entry name" value="Phosphoglucose_isomerase_CS"/>
</dbReference>
<dbReference type="CDD" id="cd05015">
    <property type="entry name" value="SIS_PGI_1"/>
    <property type="match status" value="1"/>
</dbReference>
<sequence>MAGVEATALDRLASWEALQAHARSLESRPLAQLAQEPGRDQALRLEALGLVLDLNKQRVTEQTLALLVELAREAGLPERIAAMFAGEHINPTEDRAVLHVALRAPADRVIVTGGRDVVPDVHAELERMTGFAQAVRSGAWTGSTGRPLRNIVNIGIGGSHLGPEMAAIALAAYAREDLTCRFVSNVDAADLISALRGLDPAETLVVVVSKTFSTLETMRNAQAARRWLTDALGEEAVSRQMVAVSTDADRVQAFGIDRQAMFGFWDWVGGRYSMDSAVGLALMLAIGPETFGELLAGFHEVDEHLRTTPLERNIPVLLGLISVWNRSVLGLPTLAVLPYSAELARFPAYLQQLEMESNGKRVMLDGTPVRWPTSPVLWGEPGTNGQHSFHQLLHQGTEIVPVEFLGFTQPIREVGDHHDLLLANMLARAQALAFGRSEQELRAAGAPEGQVAHRVCPGDRPSLTILIDGALTPRALGVLVALYEHRVLTEGVLWGIDSFDQWGVELGKVLAGTLAADLTADGAPAPVHDSATNELVRRIRAARGRAV</sequence>
<dbReference type="PRINTS" id="PR00662">
    <property type="entry name" value="G6PISOMERASE"/>
</dbReference>
<dbReference type="InterPro" id="IPR035482">
    <property type="entry name" value="SIS_PGI_2"/>
</dbReference>
<comment type="catalytic activity">
    <reaction evidence="8">
        <text>alpha-D-glucose 6-phosphate = beta-D-fructose 6-phosphate</text>
        <dbReference type="Rhea" id="RHEA:11816"/>
        <dbReference type="ChEBI" id="CHEBI:57634"/>
        <dbReference type="ChEBI" id="CHEBI:58225"/>
        <dbReference type="EC" id="5.3.1.9"/>
    </reaction>
</comment>
<dbReference type="NCBIfam" id="NF001211">
    <property type="entry name" value="PRK00179.1"/>
    <property type="match status" value="1"/>
</dbReference>
<evidence type="ECO:0000256" key="5">
    <source>
        <dbReference type="ARBA" id="ARBA00022490"/>
    </source>
</evidence>
<dbReference type="EMBL" id="CAFBLQ010000051">
    <property type="protein sequence ID" value="CAB4868919.1"/>
    <property type="molecule type" value="Genomic_DNA"/>
</dbReference>
<evidence type="ECO:0000256" key="7">
    <source>
        <dbReference type="ARBA" id="ARBA00023235"/>
    </source>
</evidence>
<dbReference type="Gene3D" id="3.40.50.10490">
    <property type="entry name" value="Glucose-6-phosphate isomerase like protein, domain 1"/>
    <property type="match status" value="2"/>
</dbReference>
<dbReference type="Gene3D" id="1.10.1390.10">
    <property type="match status" value="1"/>
</dbReference>
<dbReference type="GO" id="GO:0048029">
    <property type="term" value="F:monosaccharide binding"/>
    <property type="evidence" value="ECO:0007669"/>
    <property type="project" value="TreeGrafter"/>
</dbReference>
<proteinExistence type="inferred from homology"/>
<organism evidence="9">
    <name type="scientific">freshwater metagenome</name>
    <dbReference type="NCBI Taxonomy" id="449393"/>
    <lineage>
        <taxon>unclassified sequences</taxon>
        <taxon>metagenomes</taxon>
        <taxon>ecological metagenomes</taxon>
    </lineage>
</organism>
<comment type="similarity">
    <text evidence="2">Belongs to the GPI family.</text>
</comment>
<evidence type="ECO:0000256" key="8">
    <source>
        <dbReference type="ARBA" id="ARBA00029321"/>
    </source>
</evidence>
<evidence type="ECO:0000256" key="3">
    <source>
        <dbReference type="ARBA" id="ARBA00011952"/>
    </source>
</evidence>
<keyword evidence="5" id="KW-0963">Cytoplasm</keyword>
<name>A0A6J7DKS5_9ZZZZ</name>
<dbReference type="PROSITE" id="PS51463">
    <property type="entry name" value="P_GLUCOSE_ISOMERASE_3"/>
    <property type="match status" value="1"/>
</dbReference>
<dbReference type="EC" id="5.3.1.9" evidence="3"/>
<evidence type="ECO:0000313" key="9">
    <source>
        <dbReference type="EMBL" id="CAB4868919.1"/>
    </source>
</evidence>
<dbReference type="HAMAP" id="MF_00473">
    <property type="entry name" value="G6P_isomerase"/>
    <property type="match status" value="1"/>
</dbReference>
<dbReference type="GO" id="GO:0004347">
    <property type="term" value="F:glucose-6-phosphate isomerase activity"/>
    <property type="evidence" value="ECO:0007669"/>
    <property type="project" value="UniProtKB-EC"/>
</dbReference>
<evidence type="ECO:0000256" key="4">
    <source>
        <dbReference type="ARBA" id="ARBA00022432"/>
    </source>
</evidence>
<keyword evidence="6" id="KW-0324">Glycolysis</keyword>
<dbReference type="PANTHER" id="PTHR11469">
    <property type="entry name" value="GLUCOSE-6-PHOSPHATE ISOMERASE"/>
    <property type="match status" value="1"/>
</dbReference>